<dbReference type="GO" id="GO:0005525">
    <property type="term" value="F:GTP binding"/>
    <property type="evidence" value="ECO:0007669"/>
    <property type="project" value="UniProtKB-KW"/>
</dbReference>
<gene>
    <name evidence="3" type="primary">IF2P</name>
    <name evidence="3" type="ORF">NBO_284g0005</name>
</gene>
<evidence type="ECO:0000313" key="4">
    <source>
        <dbReference type="Proteomes" id="UP000016927"/>
    </source>
</evidence>
<dbReference type="GO" id="GO:0005739">
    <property type="term" value="C:mitochondrion"/>
    <property type="evidence" value="ECO:0007669"/>
    <property type="project" value="TreeGrafter"/>
</dbReference>
<accession>R0KRZ5</accession>
<dbReference type="Proteomes" id="UP000016927">
    <property type="component" value="Unassembled WGS sequence"/>
</dbReference>
<name>R0KRZ5_NOSB1</name>
<keyword evidence="3" id="KW-0648">Protein biosynthesis</keyword>
<keyword evidence="1" id="KW-0547">Nucleotide-binding</keyword>
<keyword evidence="2" id="KW-0342">GTP-binding</keyword>
<evidence type="ECO:0000256" key="2">
    <source>
        <dbReference type="ARBA" id="ARBA00023134"/>
    </source>
</evidence>
<keyword evidence="4" id="KW-1185">Reference proteome</keyword>
<dbReference type="PANTHER" id="PTHR43381:SF4">
    <property type="entry name" value="EUKARYOTIC TRANSLATION INITIATION FACTOR 5B"/>
    <property type="match status" value="1"/>
</dbReference>
<reference evidence="3 4" key="1">
    <citation type="journal article" date="2013" name="BMC Genomics">
        <title>Comparative genomics of parasitic silkworm microsporidia reveal an association between genome expansion and host adaptation.</title>
        <authorList>
            <person name="Pan G."/>
            <person name="Xu J."/>
            <person name="Li T."/>
            <person name="Xia Q."/>
            <person name="Liu S.L."/>
            <person name="Zhang G."/>
            <person name="Li S."/>
            <person name="Li C."/>
            <person name="Liu H."/>
            <person name="Yang L."/>
            <person name="Liu T."/>
            <person name="Zhang X."/>
            <person name="Wu Z."/>
            <person name="Fan W."/>
            <person name="Dang X."/>
            <person name="Xiang H."/>
            <person name="Tao M."/>
            <person name="Li Y."/>
            <person name="Hu J."/>
            <person name="Li Z."/>
            <person name="Lin L."/>
            <person name="Luo J."/>
            <person name="Geng L."/>
            <person name="Wang L."/>
            <person name="Long M."/>
            <person name="Wan Y."/>
            <person name="He N."/>
            <person name="Zhang Z."/>
            <person name="Lu C."/>
            <person name="Keeling P.J."/>
            <person name="Wang J."/>
            <person name="Xiang Z."/>
            <person name="Zhou Z."/>
        </authorList>
    </citation>
    <scope>NUCLEOTIDE SEQUENCE [LARGE SCALE GENOMIC DNA]</scope>
    <source>
        <strain evidence="4">CQ1 / CVCC 102059</strain>
    </source>
</reference>
<sequence>MQVFFLKIHNDKKYISLVPTSAITGEGIPDLVGLILGLSEKYMKTRMEIKEEVECTILEVKNS</sequence>
<dbReference type="InterPro" id="IPR015760">
    <property type="entry name" value="TIF_IF2"/>
</dbReference>
<dbReference type="GO" id="GO:0003743">
    <property type="term" value="F:translation initiation factor activity"/>
    <property type="evidence" value="ECO:0007669"/>
    <property type="project" value="UniProtKB-KW"/>
</dbReference>
<dbReference type="PANTHER" id="PTHR43381">
    <property type="entry name" value="TRANSLATION INITIATION FACTOR IF-2-RELATED"/>
    <property type="match status" value="1"/>
</dbReference>
<dbReference type="STRING" id="578461.R0KRZ5"/>
<proteinExistence type="predicted"/>
<keyword evidence="3" id="KW-0396">Initiation factor</keyword>
<organism evidence="3 4">
    <name type="scientific">Nosema bombycis (strain CQ1 / CVCC 102059)</name>
    <name type="common">Microsporidian parasite</name>
    <name type="synonym">Pebrine of silkworm</name>
    <dbReference type="NCBI Taxonomy" id="578461"/>
    <lineage>
        <taxon>Eukaryota</taxon>
        <taxon>Fungi</taxon>
        <taxon>Fungi incertae sedis</taxon>
        <taxon>Microsporidia</taxon>
        <taxon>Nosematidae</taxon>
        <taxon>Nosema</taxon>
    </lineage>
</organism>
<dbReference type="EMBL" id="KB909192">
    <property type="protein sequence ID" value="EOB12977.1"/>
    <property type="molecule type" value="Genomic_DNA"/>
</dbReference>
<dbReference type="AlphaFoldDB" id="R0KRZ5"/>
<evidence type="ECO:0000256" key="1">
    <source>
        <dbReference type="ARBA" id="ARBA00022741"/>
    </source>
</evidence>
<dbReference type="OrthoDB" id="4928at2759"/>
<protein>
    <submittedName>
        <fullName evidence="3">Eukaryotic translation initiation factor 5B</fullName>
    </submittedName>
</protein>
<dbReference type="VEuPathDB" id="MicrosporidiaDB:NBO_284g0005"/>
<evidence type="ECO:0000313" key="3">
    <source>
        <dbReference type="EMBL" id="EOB12977.1"/>
    </source>
</evidence>
<dbReference type="HOGENOM" id="CLU_2886368_0_0_1"/>